<dbReference type="RefSeq" id="WP_071455092.1">
    <property type="nucleotide sequence ID" value="NZ_CP017675.1"/>
</dbReference>
<evidence type="ECO:0000313" key="1">
    <source>
        <dbReference type="EMBL" id="APB34690.1"/>
    </source>
</evidence>
<reference evidence="1 2" key="1">
    <citation type="submission" date="2016-10" db="EMBL/GenBank/DDBJ databases">
        <title>Description of Gloeomargarita lithophora gen. nov., sp. nov., a thylakoid-bearing basal-branching cyanobacterium with intracellular carbonates, and proposal for Gloeomargaritales ord. nov.</title>
        <authorList>
            <person name="Moreira D."/>
            <person name="Tavera R."/>
            <person name="Benzerara K."/>
            <person name="Skouri-Panet F."/>
            <person name="Couradeau E."/>
            <person name="Gerard E."/>
            <person name="Loussert C."/>
            <person name="Novelo E."/>
            <person name="Zivanovic Y."/>
            <person name="Lopez-Garcia P."/>
        </authorList>
    </citation>
    <scope>NUCLEOTIDE SEQUENCE [LARGE SCALE GENOMIC DNA]</scope>
    <source>
        <strain evidence="1 2">D10</strain>
    </source>
</reference>
<accession>A0A1J0AFH7</accession>
<gene>
    <name evidence="1" type="ORF">GlitD10_2356</name>
</gene>
<keyword evidence="2" id="KW-1185">Reference proteome</keyword>
<dbReference type="InterPro" id="IPR031975">
    <property type="entry name" value="Pilin_GH"/>
</dbReference>
<dbReference type="Pfam" id="PF16734">
    <property type="entry name" value="Pilin_GH"/>
    <property type="match status" value="1"/>
</dbReference>
<organism evidence="1 2">
    <name type="scientific">Gloeomargarita lithophora Alchichica-D10</name>
    <dbReference type="NCBI Taxonomy" id="1188229"/>
    <lineage>
        <taxon>Bacteria</taxon>
        <taxon>Bacillati</taxon>
        <taxon>Cyanobacteriota</taxon>
        <taxon>Cyanophyceae</taxon>
        <taxon>Gloeomargaritales</taxon>
        <taxon>Gloeomargaritaceae</taxon>
        <taxon>Gloeomargarita</taxon>
    </lineage>
</organism>
<dbReference type="OrthoDB" id="455043at2"/>
<sequence>MKIWAAWGIIGSMVIAGVVQAQTTAWQPLSAITRAQKTYHQRNGRFTAAFSPLERISGARLAGGYNYAIRTTVRGAFVYAIPTAASRRPMVSAIFIDQAATGPTNMTMVVCEARTPGRFRPADPIFRPGADPTTRKGQIACGEGTVIVDGPLDL</sequence>
<evidence type="ECO:0008006" key="3">
    <source>
        <dbReference type="Google" id="ProtNLM"/>
    </source>
</evidence>
<dbReference type="EMBL" id="CP017675">
    <property type="protein sequence ID" value="APB34690.1"/>
    <property type="molecule type" value="Genomic_DNA"/>
</dbReference>
<evidence type="ECO:0000313" key="2">
    <source>
        <dbReference type="Proteomes" id="UP000180235"/>
    </source>
</evidence>
<dbReference type="KEGG" id="glt:GlitD10_2356"/>
<protein>
    <recommendedName>
        <fullName evidence="3">General secretion pathway protein H</fullName>
    </recommendedName>
</protein>
<dbReference type="AlphaFoldDB" id="A0A1J0AFH7"/>
<proteinExistence type="predicted"/>
<name>A0A1J0AFH7_9CYAN</name>
<dbReference type="Proteomes" id="UP000180235">
    <property type="component" value="Chromosome"/>
</dbReference>